<feature type="transmembrane region" description="Helical" evidence="1">
    <location>
        <begin position="102"/>
        <end position="125"/>
    </location>
</feature>
<name>A0ABP0G401_CLALP</name>
<feature type="transmembrane region" description="Helical" evidence="1">
    <location>
        <begin position="188"/>
        <end position="217"/>
    </location>
</feature>
<keyword evidence="1" id="KW-0472">Membrane</keyword>
<sequence>MEGSGFTQGINLKVKGPPERGPIEVIAIISILEILEFFILVFVIRTSWTAEKNTKSICQFLISLSLLKKCFILSAVVTLAQNTIFLISILLPLEYDGELCSILVLVTGLTSYNIAMITVYLFLWIKQNHLHSSPVLKSALPRWLPILSKFSLLLTLVAFVLPLVMVLANGSVSSVYRDGYCYSKGSSFPVFPTLMMGASILTQTAYTVLFCATLKIYEKANKIAANSKTQGSRKITQRCFYFAVAAVLTDCINMASVTATLSIIPEVYVHLFPKLDLFINLLCMLFCFNTLPGVMKKVIHMITCGKISFGDEDKVVANHQTARTTVPSISAVVQA</sequence>
<reference evidence="2 3" key="1">
    <citation type="submission" date="2024-02" db="EMBL/GenBank/DDBJ databases">
        <authorList>
            <person name="Daric V."/>
            <person name="Darras S."/>
        </authorList>
    </citation>
    <scope>NUCLEOTIDE SEQUENCE [LARGE SCALE GENOMIC DNA]</scope>
</reference>
<evidence type="ECO:0000313" key="2">
    <source>
        <dbReference type="EMBL" id="CAK8686572.1"/>
    </source>
</evidence>
<proteinExistence type="predicted"/>
<feature type="transmembrane region" description="Helical" evidence="1">
    <location>
        <begin position="238"/>
        <end position="265"/>
    </location>
</feature>
<dbReference type="Proteomes" id="UP001642483">
    <property type="component" value="Unassembled WGS sequence"/>
</dbReference>
<feature type="transmembrane region" description="Helical" evidence="1">
    <location>
        <begin position="66"/>
        <end position="90"/>
    </location>
</feature>
<evidence type="ECO:0000256" key="1">
    <source>
        <dbReference type="SAM" id="Phobius"/>
    </source>
</evidence>
<organism evidence="2 3">
    <name type="scientific">Clavelina lepadiformis</name>
    <name type="common">Light-bulb sea squirt</name>
    <name type="synonym">Ascidia lepadiformis</name>
    <dbReference type="NCBI Taxonomy" id="159417"/>
    <lineage>
        <taxon>Eukaryota</taxon>
        <taxon>Metazoa</taxon>
        <taxon>Chordata</taxon>
        <taxon>Tunicata</taxon>
        <taxon>Ascidiacea</taxon>
        <taxon>Aplousobranchia</taxon>
        <taxon>Clavelinidae</taxon>
        <taxon>Clavelina</taxon>
    </lineage>
</organism>
<keyword evidence="1" id="KW-1133">Transmembrane helix</keyword>
<feature type="transmembrane region" description="Helical" evidence="1">
    <location>
        <begin position="277"/>
        <end position="295"/>
    </location>
</feature>
<feature type="transmembrane region" description="Helical" evidence="1">
    <location>
        <begin position="25"/>
        <end position="45"/>
    </location>
</feature>
<keyword evidence="1" id="KW-0812">Transmembrane</keyword>
<comment type="caution">
    <text evidence="2">The sequence shown here is derived from an EMBL/GenBank/DDBJ whole genome shotgun (WGS) entry which is preliminary data.</text>
</comment>
<accession>A0ABP0G401</accession>
<evidence type="ECO:0008006" key="4">
    <source>
        <dbReference type="Google" id="ProtNLM"/>
    </source>
</evidence>
<dbReference type="EMBL" id="CAWYQH010000102">
    <property type="protein sequence ID" value="CAK8686572.1"/>
    <property type="molecule type" value="Genomic_DNA"/>
</dbReference>
<gene>
    <name evidence="2" type="ORF">CVLEPA_LOCUS18492</name>
</gene>
<keyword evidence="3" id="KW-1185">Reference proteome</keyword>
<protein>
    <recommendedName>
        <fullName evidence="4">G-protein coupled receptors family 1 profile domain-containing protein</fullName>
    </recommendedName>
</protein>
<feature type="transmembrane region" description="Helical" evidence="1">
    <location>
        <begin position="146"/>
        <end position="168"/>
    </location>
</feature>
<evidence type="ECO:0000313" key="3">
    <source>
        <dbReference type="Proteomes" id="UP001642483"/>
    </source>
</evidence>